<dbReference type="RefSeq" id="WP_254266874.1">
    <property type="nucleotide sequence ID" value="NZ_CP100400.1"/>
</dbReference>
<organism evidence="2 3">
    <name type="scientific">Halorussus aquaticus</name>
    <dbReference type="NCBI Taxonomy" id="2953748"/>
    <lineage>
        <taxon>Archaea</taxon>
        <taxon>Methanobacteriati</taxon>
        <taxon>Methanobacteriota</taxon>
        <taxon>Stenosarchaea group</taxon>
        <taxon>Halobacteria</taxon>
        <taxon>Halobacteriales</taxon>
        <taxon>Haladaptataceae</taxon>
        <taxon>Halorussus</taxon>
    </lineage>
</organism>
<dbReference type="Pfam" id="PF18545">
    <property type="entry name" value="HalOD1"/>
    <property type="match status" value="1"/>
</dbReference>
<evidence type="ECO:0000313" key="2">
    <source>
        <dbReference type="EMBL" id="MFC4824047.1"/>
    </source>
</evidence>
<accession>A0ABD5PZT1</accession>
<name>A0ABD5PZT1_9EURY</name>
<sequence>MFGSEVDAISERLVEKLARREGTTPAELHPPLYEVVDLEALDAVFASLHDGTTRDAGGRVEFEYEGYRVQVGDDETIVVDELEES</sequence>
<feature type="domain" description="Halobacterial output" evidence="1">
    <location>
        <begin position="7"/>
        <end position="80"/>
    </location>
</feature>
<dbReference type="GeneID" id="73045274"/>
<gene>
    <name evidence="2" type="ORF">ACFO9K_07210</name>
</gene>
<evidence type="ECO:0000259" key="1">
    <source>
        <dbReference type="Pfam" id="PF18545"/>
    </source>
</evidence>
<proteinExistence type="predicted"/>
<protein>
    <submittedName>
        <fullName evidence="2">HalOD1 output domain-containing protein</fullName>
    </submittedName>
</protein>
<evidence type="ECO:0000313" key="3">
    <source>
        <dbReference type="Proteomes" id="UP001595945"/>
    </source>
</evidence>
<dbReference type="InterPro" id="IPR040624">
    <property type="entry name" value="HalOD1"/>
</dbReference>
<dbReference type="EMBL" id="JBHSHT010000001">
    <property type="protein sequence ID" value="MFC4824047.1"/>
    <property type="molecule type" value="Genomic_DNA"/>
</dbReference>
<dbReference type="AlphaFoldDB" id="A0ABD5PZT1"/>
<comment type="caution">
    <text evidence="2">The sequence shown here is derived from an EMBL/GenBank/DDBJ whole genome shotgun (WGS) entry which is preliminary data.</text>
</comment>
<dbReference type="Proteomes" id="UP001595945">
    <property type="component" value="Unassembled WGS sequence"/>
</dbReference>
<reference evidence="2 3" key="1">
    <citation type="journal article" date="2019" name="Int. J. Syst. Evol. Microbiol.">
        <title>The Global Catalogue of Microorganisms (GCM) 10K type strain sequencing project: providing services to taxonomists for standard genome sequencing and annotation.</title>
        <authorList>
            <consortium name="The Broad Institute Genomics Platform"/>
            <consortium name="The Broad Institute Genome Sequencing Center for Infectious Disease"/>
            <person name="Wu L."/>
            <person name="Ma J."/>
        </authorList>
    </citation>
    <scope>NUCLEOTIDE SEQUENCE [LARGE SCALE GENOMIC DNA]</scope>
    <source>
        <strain evidence="2 3">XZYJ18</strain>
    </source>
</reference>
<keyword evidence="3" id="KW-1185">Reference proteome</keyword>